<gene>
    <name evidence="1" type="ORF">AVEN_119895_1</name>
</gene>
<reference evidence="1 2" key="1">
    <citation type="journal article" date="2019" name="Sci. Rep.">
        <title>Orb-weaving spider Araneus ventricosus genome elucidates the spidroin gene catalogue.</title>
        <authorList>
            <person name="Kono N."/>
            <person name="Nakamura H."/>
            <person name="Ohtoshi R."/>
            <person name="Moran D.A.P."/>
            <person name="Shinohara A."/>
            <person name="Yoshida Y."/>
            <person name="Fujiwara M."/>
            <person name="Mori M."/>
            <person name="Tomita M."/>
            <person name="Arakawa K."/>
        </authorList>
    </citation>
    <scope>NUCLEOTIDE SEQUENCE [LARGE SCALE GENOMIC DNA]</scope>
</reference>
<name>A0A4Y2T640_ARAVE</name>
<evidence type="ECO:0000313" key="1">
    <source>
        <dbReference type="EMBL" id="GBN94966.1"/>
    </source>
</evidence>
<proteinExistence type="predicted"/>
<dbReference type="Proteomes" id="UP000499080">
    <property type="component" value="Unassembled WGS sequence"/>
</dbReference>
<evidence type="ECO:0000313" key="2">
    <source>
        <dbReference type="Proteomes" id="UP000499080"/>
    </source>
</evidence>
<dbReference type="AlphaFoldDB" id="A0A4Y2T640"/>
<dbReference type="EMBL" id="BGPR01025778">
    <property type="protein sequence ID" value="GBN94966.1"/>
    <property type="molecule type" value="Genomic_DNA"/>
</dbReference>
<keyword evidence="2" id="KW-1185">Reference proteome</keyword>
<accession>A0A4Y2T640</accession>
<comment type="caution">
    <text evidence="1">The sequence shown here is derived from an EMBL/GenBank/DDBJ whole genome shotgun (WGS) entry which is preliminary data.</text>
</comment>
<protein>
    <submittedName>
        <fullName evidence="1">Uncharacterized protein</fullName>
    </submittedName>
</protein>
<sequence>MDVKIARIRKALVMSWPSVTGGKDGQKEVTEFQHIKWNKLLEYIANLQRPGEWLVNYFSVIRPPAGQITQPQSCASLHGDDWKRSTLDRRYLLATRVWPTQTVPPSLPGPL</sequence>
<organism evidence="1 2">
    <name type="scientific">Araneus ventricosus</name>
    <name type="common">Orbweaver spider</name>
    <name type="synonym">Epeira ventricosa</name>
    <dbReference type="NCBI Taxonomy" id="182803"/>
    <lineage>
        <taxon>Eukaryota</taxon>
        <taxon>Metazoa</taxon>
        <taxon>Ecdysozoa</taxon>
        <taxon>Arthropoda</taxon>
        <taxon>Chelicerata</taxon>
        <taxon>Arachnida</taxon>
        <taxon>Araneae</taxon>
        <taxon>Araneomorphae</taxon>
        <taxon>Entelegynae</taxon>
        <taxon>Araneoidea</taxon>
        <taxon>Araneidae</taxon>
        <taxon>Araneus</taxon>
    </lineage>
</organism>